<sequence length="319" mass="35262">MVTSPFSAQALREHRLFESADLDETRERISRVMQPHLLVPSGAKSGLSHMDFVRLGGVGIGTIAFGNAMRVDVEAVDGYHLLMFCVTGQAKVRTRGQTVCVDQSNAVLCAAGEPFDAVLSPDCEQFILRIDTGLLGTQAWSTRLRSGSHLHIDSPALGGWMQQLNLIANSSALLELARNNDIVGSQLGRLLLELLTLGHAKSAPETDRRTVTPGFVKRAEDFMHEHCGEVWRLPDMATALGLAERTLRDGFQQFRGVSPTQYLRQIRLDKAHKILREATDGVYVSDVALDCGFMHLGRFSIEYKKRFGESPSDTLARRM</sequence>
<dbReference type="RefSeq" id="WP_175050624.1">
    <property type="nucleotide sequence ID" value="NZ_CADIKC010000002.1"/>
</dbReference>
<dbReference type="InterPro" id="IPR035418">
    <property type="entry name" value="AraC-bd_2"/>
</dbReference>
<gene>
    <name evidence="5" type="primary">rhaR_5</name>
    <name evidence="5" type="ORF">LMG24238_02410</name>
</gene>
<evidence type="ECO:0000256" key="3">
    <source>
        <dbReference type="ARBA" id="ARBA00023163"/>
    </source>
</evidence>
<dbReference type="InterPro" id="IPR009057">
    <property type="entry name" value="Homeodomain-like_sf"/>
</dbReference>
<dbReference type="PROSITE" id="PS00041">
    <property type="entry name" value="HTH_ARAC_FAMILY_1"/>
    <property type="match status" value="1"/>
</dbReference>
<feature type="domain" description="HTH araC/xylS-type" evidence="4">
    <location>
        <begin position="217"/>
        <end position="317"/>
    </location>
</feature>
<dbReference type="GO" id="GO:0003700">
    <property type="term" value="F:DNA-binding transcription factor activity"/>
    <property type="evidence" value="ECO:0007669"/>
    <property type="project" value="InterPro"/>
</dbReference>
<dbReference type="EMBL" id="CADIKC010000002">
    <property type="protein sequence ID" value="CAB3676925.1"/>
    <property type="molecule type" value="Genomic_DNA"/>
</dbReference>
<dbReference type="InterPro" id="IPR018062">
    <property type="entry name" value="HTH_AraC-typ_CS"/>
</dbReference>
<dbReference type="Pfam" id="PF12833">
    <property type="entry name" value="HTH_18"/>
    <property type="match status" value="1"/>
</dbReference>
<proteinExistence type="predicted"/>
<dbReference type="SMART" id="SM00342">
    <property type="entry name" value="HTH_ARAC"/>
    <property type="match status" value="1"/>
</dbReference>
<dbReference type="SUPFAM" id="SSF46689">
    <property type="entry name" value="Homeodomain-like"/>
    <property type="match status" value="2"/>
</dbReference>
<accession>A0A6J5APH0</accession>
<dbReference type="NCBIfam" id="NF041686">
    <property type="entry name" value="ant_diox_reg_AndR"/>
    <property type="match status" value="1"/>
</dbReference>
<dbReference type="Pfam" id="PF14525">
    <property type="entry name" value="AraC_binding_2"/>
    <property type="match status" value="1"/>
</dbReference>
<name>A0A6J5APH0_9BURK</name>
<evidence type="ECO:0000256" key="1">
    <source>
        <dbReference type="ARBA" id="ARBA00023015"/>
    </source>
</evidence>
<dbReference type="InterPro" id="IPR018060">
    <property type="entry name" value="HTH_AraC"/>
</dbReference>
<evidence type="ECO:0000313" key="6">
    <source>
        <dbReference type="Proteomes" id="UP000494255"/>
    </source>
</evidence>
<dbReference type="GeneID" id="97041041"/>
<reference evidence="5 6" key="1">
    <citation type="submission" date="2020-04" db="EMBL/GenBank/DDBJ databases">
        <authorList>
            <person name="De Canck E."/>
        </authorList>
    </citation>
    <scope>NUCLEOTIDE SEQUENCE [LARGE SCALE GENOMIC DNA]</scope>
    <source>
        <strain evidence="5 6">LMG 24238</strain>
    </source>
</reference>
<keyword evidence="1" id="KW-0805">Transcription regulation</keyword>
<dbReference type="AlphaFoldDB" id="A0A6J5APH0"/>
<evidence type="ECO:0000313" key="5">
    <source>
        <dbReference type="EMBL" id="CAB3676925.1"/>
    </source>
</evidence>
<evidence type="ECO:0000259" key="4">
    <source>
        <dbReference type="PROSITE" id="PS01124"/>
    </source>
</evidence>
<protein>
    <submittedName>
        <fullName evidence="5">HTH-type transcriptional activator RhaR</fullName>
    </submittedName>
</protein>
<dbReference type="InterPro" id="IPR049668">
    <property type="entry name" value="AndR"/>
</dbReference>
<dbReference type="Gene3D" id="1.10.10.60">
    <property type="entry name" value="Homeodomain-like"/>
    <property type="match status" value="1"/>
</dbReference>
<dbReference type="PROSITE" id="PS01124">
    <property type="entry name" value="HTH_ARAC_FAMILY_2"/>
    <property type="match status" value="1"/>
</dbReference>
<evidence type="ECO:0000256" key="2">
    <source>
        <dbReference type="ARBA" id="ARBA00023125"/>
    </source>
</evidence>
<dbReference type="InterPro" id="IPR050204">
    <property type="entry name" value="AraC_XylS_family_regulators"/>
</dbReference>
<keyword evidence="6" id="KW-1185">Reference proteome</keyword>
<dbReference type="GO" id="GO:0043565">
    <property type="term" value="F:sequence-specific DNA binding"/>
    <property type="evidence" value="ECO:0007669"/>
    <property type="project" value="InterPro"/>
</dbReference>
<organism evidence="5 6">
    <name type="scientific">Paraburkholderia sediminicola</name>
    <dbReference type="NCBI Taxonomy" id="458836"/>
    <lineage>
        <taxon>Bacteria</taxon>
        <taxon>Pseudomonadati</taxon>
        <taxon>Pseudomonadota</taxon>
        <taxon>Betaproteobacteria</taxon>
        <taxon>Burkholderiales</taxon>
        <taxon>Burkholderiaceae</taxon>
        <taxon>Paraburkholderia</taxon>
    </lineage>
</organism>
<keyword evidence="2" id="KW-0238">DNA-binding</keyword>
<dbReference type="Proteomes" id="UP000494255">
    <property type="component" value="Unassembled WGS sequence"/>
</dbReference>
<keyword evidence="3" id="KW-0804">Transcription</keyword>
<dbReference type="PANTHER" id="PTHR46796">
    <property type="entry name" value="HTH-TYPE TRANSCRIPTIONAL ACTIVATOR RHAS-RELATED"/>
    <property type="match status" value="1"/>
</dbReference>
<dbReference type="PANTHER" id="PTHR46796:SF6">
    <property type="entry name" value="ARAC SUBFAMILY"/>
    <property type="match status" value="1"/>
</dbReference>